<proteinExistence type="predicted"/>
<dbReference type="Pfam" id="PF17820">
    <property type="entry name" value="PDZ_6"/>
    <property type="match status" value="1"/>
</dbReference>
<comment type="caution">
    <text evidence="2">The sequence shown here is derived from an EMBL/GenBank/DDBJ whole genome shotgun (WGS) entry which is preliminary data.</text>
</comment>
<dbReference type="Pfam" id="PF03572">
    <property type="entry name" value="Peptidase_S41"/>
    <property type="match status" value="1"/>
</dbReference>
<dbReference type="SUPFAM" id="SSF50156">
    <property type="entry name" value="PDZ domain-like"/>
    <property type="match status" value="1"/>
</dbReference>
<dbReference type="GO" id="GO:0030288">
    <property type="term" value="C:outer membrane-bounded periplasmic space"/>
    <property type="evidence" value="ECO:0007669"/>
    <property type="project" value="TreeGrafter"/>
</dbReference>
<dbReference type="Proteomes" id="UP000283855">
    <property type="component" value="Unassembled WGS sequence"/>
</dbReference>
<reference evidence="2 3" key="1">
    <citation type="submission" date="2018-08" db="EMBL/GenBank/DDBJ databases">
        <title>A genome reference for cultivated species of the human gut microbiota.</title>
        <authorList>
            <person name="Zou Y."/>
            <person name="Xue W."/>
            <person name="Luo G."/>
        </authorList>
    </citation>
    <scope>NUCLEOTIDE SEQUENCE [LARGE SCALE GENOMIC DNA]</scope>
    <source>
        <strain evidence="2 3">AM42-38</strain>
    </source>
</reference>
<dbReference type="InterPro" id="IPR041489">
    <property type="entry name" value="PDZ_6"/>
</dbReference>
<dbReference type="InterPro" id="IPR029045">
    <property type="entry name" value="ClpP/crotonase-like_dom_sf"/>
</dbReference>
<dbReference type="InterPro" id="IPR001478">
    <property type="entry name" value="PDZ"/>
</dbReference>
<dbReference type="PROSITE" id="PS51257">
    <property type="entry name" value="PROKAR_LIPOPROTEIN"/>
    <property type="match status" value="1"/>
</dbReference>
<accession>A0A413SYF6</accession>
<dbReference type="PROSITE" id="PS50106">
    <property type="entry name" value="PDZ"/>
    <property type="match status" value="1"/>
</dbReference>
<dbReference type="Pfam" id="PF18294">
    <property type="entry name" value="Pept_S41_N"/>
    <property type="match status" value="1"/>
</dbReference>
<evidence type="ECO:0000313" key="2">
    <source>
        <dbReference type="EMBL" id="RHA74691.1"/>
    </source>
</evidence>
<dbReference type="SMART" id="SM00245">
    <property type="entry name" value="TSPc"/>
    <property type="match status" value="1"/>
</dbReference>
<dbReference type="Gene3D" id="3.90.226.10">
    <property type="entry name" value="2-enoyl-CoA Hydratase, Chain A, domain 1"/>
    <property type="match status" value="1"/>
</dbReference>
<sequence>MKRTAFYRLIYGTVISLALMACGEDRSGEYYALIASKTWIYETMQQNYLFYEDIPAEESLDFFQTPENFLKNAASSRDQKNGTLFSHIDSVNVSRALSGSPTFGYEAALIRTGSGDYAIRVLYTQPGSPAEEAGLKRGDWIIAANNKKIGSGDYSKYVSAPTQSYTFTLGNYNGEGFDTLGVTEIPAPRYIEETNLMKTSFITAGNRTAAYILYNSFGADDTETLQNMFVEIAARQPNDIILDLRYNPGGYVSTSQLLSTLLAPQNAMGQTFLNMTYNDKIAKTESYLFEPSLIPGGTPLAYENLYIITSNNTASASEIVINCLRPYLKERLLQVGTATFGKNVAQSLFTDEQSPQLELWLTTAYLSNAEGFQDYFDNGLQPDYELAENYAGELGELGTAEDMLLAPVFTRMATGSFPAGEDTATETTRSNPNVEVTHCSISKKPKLAKNNFH</sequence>
<dbReference type="GO" id="GO:0006508">
    <property type="term" value="P:proteolysis"/>
    <property type="evidence" value="ECO:0007669"/>
    <property type="project" value="InterPro"/>
</dbReference>
<feature type="domain" description="PDZ" evidence="1">
    <location>
        <begin position="90"/>
        <end position="149"/>
    </location>
</feature>
<dbReference type="GO" id="GO:0007165">
    <property type="term" value="P:signal transduction"/>
    <property type="evidence" value="ECO:0007669"/>
    <property type="project" value="TreeGrafter"/>
</dbReference>
<dbReference type="CDD" id="cd07561">
    <property type="entry name" value="Peptidase_S41_CPP_like"/>
    <property type="match status" value="1"/>
</dbReference>
<name>A0A413SYF6_9BACT</name>
<dbReference type="Gene3D" id="2.30.42.10">
    <property type="match status" value="1"/>
</dbReference>
<dbReference type="EMBL" id="QSFT01000021">
    <property type="protein sequence ID" value="RHA74691.1"/>
    <property type="molecule type" value="Genomic_DNA"/>
</dbReference>
<dbReference type="PANTHER" id="PTHR32060:SF30">
    <property type="entry name" value="CARBOXY-TERMINAL PROCESSING PROTEASE CTPA"/>
    <property type="match status" value="1"/>
</dbReference>
<protein>
    <submittedName>
        <fullName evidence="2">Peptidase S41</fullName>
    </submittedName>
</protein>
<dbReference type="Gene3D" id="3.30.750.170">
    <property type="match status" value="1"/>
</dbReference>
<dbReference type="PANTHER" id="PTHR32060">
    <property type="entry name" value="TAIL-SPECIFIC PROTEASE"/>
    <property type="match status" value="1"/>
</dbReference>
<dbReference type="RefSeq" id="WP_118400621.1">
    <property type="nucleotide sequence ID" value="NZ_CABJGD010000021.1"/>
</dbReference>
<dbReference type="InterPro" id="IPR005151">
    <property type="entry name" value="Tail-specific_protease"/>
</dbReference>
<organism evidence="2 3">
    <name type="scientific">Phocaeicola coprophilus</name>
    <dbReference type="NCBI Taxonomy" id="387090"/>
    <lineage>
        <taxon>Bacteria</taxon>
        <taxon>Pseudomonadati</taxon>
        <taxon>Bacteroidota</taxon>
        <taxon>Bacteroidia</taxon>
        <taxon>Bacteroidales</taxon>
        <taxon>Bacteroidaceae</taxon>
        <taxon>Phocaeicola</taxon>
    </lineage>
</organism>
<evidence type="ECO:0000259" key="1">
    <source>
        <dbReference type="PROSITE" id="PS50106"/>
    </source>
</evidence>
<evidence type="ECO:0000313" key="3">
    <source>
        <dbReference type="Proteomes" id="UP000283855"/>
    </source>
</evidence>
<dbReference type="AlphaFoldDB" id="A0A413SYF6"/>
<dbReference type="SUPFAM" id="SSF52096">
    <property type="entry name" value="ClpP/crotonase"/>
    <property type="match status" value="1"/>
</dbReference>
<dbReference type="GO" id="GO:0004175">
    <property type="term" value="F:endopeptidase activity"/>
    <property type="evidence" value="ECO:0007669"/>
    <property type="project" value="TreeGrafter"/>
</dbReference>
<dbReference type="InterPro" id="IPR041613">
    <property type="entry name" value="Pept_S41_N"/>
</dbReference>
<dbReference type="GO" id="GO:0008236">
    <property type="term" value="F:serine-type peptidase activity"/>
    <property type="evidence" value="ECO:0007669"/>
    <property type="project" value="InterPro"/>
</dbReference>
<gene>
    <name evidence="2" type="ORF">DW921_10010</name>
</gene>
<dbReference type="InterPro" id="IPR036034">
    <property type="entry name" value="PDZ_sf"/>
</dbReference>